<dbReference type="KEGG" id="cans:GP473_03360"/>
<dbReference type="Proteomes" id="UP000515275">
    <property type="component" value="Chromosome"/>
</dbReference>
<keyword evidence="4" id="KW-1185">Reference proteome</keyword>
<organism evidence="3 4">
    <name type="scientific">Corynebacterium anserum</name>
    <dbReference type="NCBI Taxonomy" id="2684406"/>
    <lineage>
        <taxon>Bacteria</taxon>
        <taxon>Bacillati</taxon>
        <taxon>Actinomycetota</taxon>
        <taxon>Actinomycetes</taxon>
        <taxon>Mycobacteriales</taxon>
        <taxon>Corynebacteriaceae</taxon>
        <taxon>Corynebacterium</taxon>
    </lineage>
</organism>
<reference evidence="3 4" key="1">
    <citation type="submission" date="2019-12" db="EMBL/GenBank/DDBJ databases">
        <title>Corynebacterium sp. nov., isolated from feces of the Anser Albifrons in China.</title>
        <authorList>
            <person name="Liu Q."/>
        </authorList>
    </citation>
    <scope>NUCLEOTIDE SEQUENCE [LARGE SCALE GENOMIC DNA]</scope>
    <source>
        <strain evidence="3 4">23H37-10</strain>
    </source>
</reference>
<protein>
    <submittedName>
        <fullName evidence="3">DNA-binding protein</fullName>
    </submittedName>
</protein>
<keyword evidence="3" id="KW-0238">DNA-binding</keyword>
<accession>A0A7G7YQX8</accession>
<evidence type="ECO:0000259" key="2">
    <source>
        <dbReference type="Pfam" id="PF21531"/>
    </source>
</evidence>
<evidence type="ECO:0000313" key="3">
    <source>
        <dbReference type="EMBL" id="QNH96898.1"/>
    </source>
</evidence>
<sequence length="121" mass="13197">MILEKDTGGLPAGQEVISIPDAAERMGVVVTKVMDLLNKGQILSVRVKGVRYIPERFFNDDGELNKFVPGVIALLADGGYTSEEILGYLYESDDSLPGRPVDALHGHLAREVMRRAQAMAI</sequence>
<feature type="domain" description="Rv2175c C-terminal" evidence="1">
    <location>
        <begin position="66"/>
        <end position="120"/>
    </location>
</feature>
<evidence type="ECO:0000313" key="4">
    <source>
        <dbReference type="Proteomes" id="UP000515275"/>
    </source>
</evidence>
<dbReference type="RefSeq" id="WP_246394958.1">
    <property type="nucleotide sequence ID" value="NZ_CP046883.1"/>
</dbReference>
<feature type="domain" description="DNA-binding protein Rv2175c wHTH" evidence="2">
    <location>
        <begin position="10"/>
        <end position="58"/>
    </location>
</feature>
<proteinExistence type="predicted"/>
<dbReference type="Pfam" id="PF18367">
    <property type="entry name" value="Rv2175c_C"/>
    <property type="match status" value="1"/>
</dbReference>
<dbReference type="AlphaFoldDB" id="A0A7G7YQX8"/>
<dbReference type="Pfam" id="PF21531">
    <property type="entry name" value="Rv2175c_wHTH"/>
    <property type="match status" value="1"/>
</dbReference>
<dbReference type="InterPro" id="IPR048576">
    <property type="entry name" value="Rv2175c_wHTH"/>
</dbReference>
<evidence type="ECO:0000259" key="1">
    <source>
        <dbReference type="Pfam" id="PF18367"/>
    </source>
</evidence>
<dbReference type="InterPro" id="IPR041098">
    <property type="entry name" value="Rv2175c_C"/>
</dbReference>
<name>A0A7G7YQX8_9CORY</name>
<dbReference type="GO" id="GO:0003677">
    <property type="term" value="F:DNA binding"/>
    <property type="evidence" value="ECO:0007669"/>
    <property type="project" value="UniProtKB-KW"/>
</dbReference>
<dbReference type="EMBL" id="CP046883">
    <property type="protein sequence ID" value="QNH96898.1"/>
    <property type="molecule type" value="Genomic_DNA"/>
</dbReference>
<gene>
    <name evidence="3" type="ORF">GP473_03360</name>
</gene>